<accession>A0A4C1XTK5</accession>
<comment type="caution">
    <text evidence="2">The sequence shown here is derived from an EMBL/GenBank/DDBJ whole genome shotgun (WGS) entry which is preliminary data.</text>
</comment>
<feature type="compositionally biased region" description="Basic residues" evidence="1">
    <location>
        <begin position="11"/>
        <end position="21"/>
    </location>
</feature>
<gene>
    <name evidence="2" type="ORF">EVAR_88784_1</name>
</gene>
<evidence type="ECO:0000313" key="2">
    <source>
        <dbReference type="EMBL" id="GBP66450.1"/>
    </source>
</evidence>
<protein>
    <submittedName>
        <fullName evidence="2">Uncharacterized protein</fullName>
    </submittedName>
</protein>
<feature type="region of interest" description="Disordered" evidence="1">
    <location>
        <begin position="1"/>
        <end position="21"/>
    </location>
</feature>
<dbReference type="AlphaFoldDB" id="A0A4C1XTK5"/>
<dbReference type="EMBL" id="BGZK01000956">
    <property type="protein sequence ID" value="GBP66450.1"/>
    <property type="molecule type" value="Genomic_DNA"/>
</dbReference>
<evidence type="ECO:0000256" key="1">
    <source>
        <dbReference type="SAM" id="MobiDB-lite"/>
    </source>
</evidence>
<evidence type="ECO:0000313" key="3">
    <source>
        <dbReference type="Proteomes" id="UP000299102"/>
    </source>
</evidence>
<organism evidence="2 3">
    <name type="scientific">Eumeta variegata</name>
    <name type="common">Bagworm moth</name>
    <name type="synonym">Eumeta japonica</name>
    <dbReference type="NCBI Taxonomy" id="151549"/>
    <lineage>
        <taxon>Eukaryota</taxon>
        <taxon>Metazoa</taxon>
        <taxon>Ecdysozoa</taxon>
        <taxon>Arthropoda</taxon>
        <taxon>Hexapoda</taxon>
        <taxon>Insecta</taxon>
        <taxon>Pterygota</taxon>
        <taxon>Neoptera</taxon>
        <taxon>Endopterygota</taxon>
        <taxon>Lepidoptera</taxon>
        <taxon>Glossata</taxon>
        <taxon>Ditrysia</taxon>
        <taxon>Tineoidea</taxon>
        <taxon>Psychidae</taxon>
        <taxon>Oiketicinae</taxon>
        <taxon>Eumeta</taxon>
    </lineage>
</organism>
<sequence length="339" mass="37504">MRGDISCGRGHSGRRAPGRGRHTLRWRTRHPRRARGRVRNLVTSGEHYCPARSDTDKGFLRFNRIEKQKHDEFCSGAGATSEPSPAQQEVEATQRRNVVNAHFSQLGFTKHASQSFTRITVSKNARTKRAGKAPLQTLVLFYNYHVVTVARRCRLPRTSHRGLGAVSNDVTRDITFIRSNFKFLTLKTIGEEKVASKPAHARTSGPPPCGIGQEQQQQLRQLGAVIALPDFPRERSASPGASASAPAEGGRAARAPALDAYCTCNGTYVRKNLIKRHRRRELGLSTRQVHGHTGGRPRSGAAAAPVRLRRRSGAVRLSTGMLIPAGPRLTEQRRARLVW</sequence>
<keyword evidence="3" id="KW-1185">Reference proteome</keyword>
<dbReference type="Proteomes" id="UP000299102">
    <property type="component" value="Unassembled WGS sequence"/>
</dbReference>
<proteinExistence type="predicted"/>
<reference evidence="2 3" key="1">
    <citation type="journal article" date="2019" name="Commun. Biol.">
        <title>The bagworm genome reveals a unique fibroin gene that provides high tensile strength.</title>
        <authorList>
            <person name="Kono N."/>
            <person name="Nakamura H."/>
            <person name="Ohtoshi R."/>
            <person name="Tomita M."/>
            <person name="Numata K."/>
            <person name="Arakawa K."/>
        </authorList>
    </citation>
    <scope>NUCLEOTIDE SEQUENCE [LARGE SCALE GENOMIC DNA]</scope>
</reference>
<name>A0A4C1XTK5_EUMVA</name>